<protein>
    <submittedName>
        <fullName evidence="4">TonB-dependent receptor</fullName>
    </submittedName>
</protein>
<dbReference type="Gene3D" id="2.60.40.1120">
    <property type="entry name" value="Carboxypeptidase-like, regulatory domain"/>
    <property type="match status" value="1"/>
</dbReference>
<accession>A0ABT0PUD8</accession>
<dbReference type="Proteomes" id="UP001203607">
    <property type="component" value="Unassembled WGS sequence"/>
</dbReference>
<dbReference type="RefSeq" id="WP_249657237.1">
    <property type="nucleotide sequence ID" value="NZ_JAMFMA010000002.1"/>
</dbReference>
<dbReference type="SUPFAM" id="SSF56935">
    <property type="entry name" value="Porins"/>
    <property type="match status" value="1"/>
</dbReference>
<evidence type="ECO:0000256" key="1">
    <source>
        <dbReference type="ARBA" id="ARBA00004442"/>
    </source>
</evidence>
<dbReference type="Gene3D" id="2.40.170.20">
    <property type="entry name" value="TonB-dependent receptor, beta-barrel domain"/>
    <property type="match status" value="1"/>
</dbReference>
<gene>
    <name evidence="4" type="ORF">M3P19_08505</name>
</gene>
<evidence type="ECO:0000313" key="5">
    <source>
        <dbReference type="Proteomes" id="UP001203607"/>
    </source>
</evidence>
<name>A0ABT0PUD8_9FLAO</name>
<comment type="subcellular location">
    <subcellularLocation>
        <location evidence="1">Cell outer membrane</location>
    </subcellularLocation>
</comment>
<keyword evidence="4" id="KW-0675">Receptor</keyword>
<organism evidence="4 5">
    <name type="scientific">Flagellimonas spongiicola</name>
    <dbReference type="NCBI Taxonomy" id="2942208"/>
    <lineage>
        <taxon>Bacteria</taxon>
        <taxon>Pseudomonadati</taxon>
        <taxon>Bacteroidota</taxon>
        <taxon>Flavobacteriia</taxon>
        <taxon>Flavobacteriales</taxon>
        <taxon>Flavobacteriaceae</taxon>
        <taxon>Flagellimonas</taxon>
    </lineage>
</organism>
<evidence type="ECO:0000256" key="2">
    <source>
        <dbReference type="ARBA" id="ARBA00023136"/>
    </source>
</evidence>
<dbReference type="InterPro" id="IPR008969">
    <property type="entry name" value="CarboxyPept-like_regulatory"/>
</dbReference>
<dbReference type="InterPro" id="IPR036942">
    <property type="entry name" value="Beta-barrel_TonB_sf"/>
</dbReference>
<proteinExistence type="predicted"/>
<comment type="caution">
    <text evidence="4">The sequence shown here is derived from an EMBL/GenBank/DDBJ whole genome shotgun (WGS) entry which is preliminary data.</text>
</comment>
<reference evidence="4 5" key="1">
    <citation type="submission" date="2022-05" db="EMBL/GenBank/DDBJ databases">
        <authorList>
            <person name="Park J.-S."/>
        </authorList>
    </citation>
    <scope>NUCLEOTIDE SEQUENCE [LARGE SCALE GENOMIC DNA]</scope>
    <source>
        <strain evidence="4 5">2012CJ35-5</strain>
    </source>
</reference>
<sequence>MRTFKFLVALGYTAVVHGQTDSKITGYVLNAANNAIPNAFVQISGTSHKYFVNELGQFTFSTSLTGKQLLQIEAIDYQPKTFELILDGTPKDLGQLILYQDMALENSENLILLSDNELSDDEDLISGSMGLLQSTRDVFLTRAAFDFGQAFFKVRGYDSRNGIVMINGLPMNKALDGRPQWNNWGGLNDVFRNQTYSNGLEINSYAFGGILGNTNINLRPSKFRPGFRLSTSASNRTYKNRVMATYNSGQNDSGFSYSISTSRRWAQSGYVDGTLYDAYSLFGAIEYQISDSNSIVFGAFNAKNRRGRSPALTEEVAQLMGTQYNSYWGKQQGTIRNSREREINEPLFLASHFFQSDKLRWITGVYYQIGQTAKSRLGYYDAPNPDPTYYKYLPSYHINNSISADFNNANLAERSLVNDPQLNWEELYKANNNSIDGKASYLLYDDISAEKRAVAATSFHLSLPSNWALGFGAGLAQSRMENYARISDMLGAQYHLDEDPFTETYNNLRSETPAGYGNKIGYHYKLDYNDLNGFVQIQYDSSRFNMYSAASISSIEVKREGMFQNERFLENSFGDSETIKLPGFNVKGGARFFITGRHWFSLNASQLKRNPTPQNLFVNPRENNLVNPEITNELATSIDLNYFFSLPDFRGRVSSFFTRFQHTSDINFFFVDSGLGSDFVQEVLTGVDKLHKGIEWGLEYQASNQVKLTLVGNIGNYAYASNPNVEIYFDTAGEVDDLINTEGDADLGLANLKGLRLAQGPQTALAFGVEYRSPKYWWIGTTANLLDHNYANLSTIKRTQSFALDPETGQNASTASHDNVNQLLGQEKLDEIHLLNLVGGKSWLINKKYISAFVSINNLFDSTYRSGGYEQSRNGNYNQMVQDNLSGSPSFGPKYWYGYGRTYFLNLAINL</sequence>
<dbReference type="EMBL" id="JAMFMA010000002">
    <property type="protein sequence ID" value="MCL6274048.1"/>
    <property type="molecule type" value="Genomic_DNA"/>
</dbReference>
<dbReference type="SUPFAM" id="SSF49464">
    <property type="entry name" value="Carboxypeptidase regulatory domain-like"/>
    <property type="match status" value="1"/>
</dbReference>
<keyword evidence="2" id="KW-0472">Membrane</keyword>
<keyword evidence="3" id="KW-0998">Cell outer membrane</keyword>
<evidence type="ECO:0000313" key="4">
    <source>
        <dbReference type="EMBL" id="MCL6274048.1"/>
    </source>
</evidence>
<evidence type="ECO:0000256" key="3">
    <source>
        <dbReference type="ARBA" id="ARBA00023237"/>
    </source>
</evidence>
<keyword evidence="5" id="KW-1185">Reference proteome</keyword>